<evidence type="ECO:0000256" key="1">
    <source>
        <dbReference type="SAM" id="MobiDB-lite"/>
    </source>
</evidence>
<evidence type="ECO:0000313" key="3">
    <source>
        <dbReference type="Proteomes" id="UP000248887"/>
    </source>
</evidence>
<dbReference type="EMBL" id="QFQD01000021">
    <property type="protein sequence ID" value="PZQ83274.1"/>
    <property type="molecule type" value="Genomic_DNA"/>
</dbReference>
<comment type="caution">
    <text evidence="2">The sequence shown here is derived from an EMBL/GenBank/DDBJ whole genome shotgun (WGS) entry which is preliminary data.</text>
</comment>
<reference evidence="2 3" key="1">
    <citation type="submission" date="2017-08" db="EMBL/GenBank/DDBJ databases">
        <title>Infants hospitalized years apart are colonized by the same room-sourced microbial strains.</title>
        <authorList>
            <person name="Brooks B."/>
            <person name="Olm M.R."/>
            <person name="Firek B.A."/>
            <person name="Baker R."/>
            <person name="Thomas B.C."/>
            <person name="Morowitz M.J."/>
            <person name="Banfield J.F."/>
        </authorList>
    </citation>
    <scope>NUCLEOTIDE SEQUENCE [LARGE SCALE GENOMIC DNA]</scope>
    <source>
        <strain evidence="2">S2_005_001_R2_27</strain>
    </source>
</reference>
<proteinExistence type="predicted"/>
<evidence type="ECO:0000313" key="2">
    <source>
        <dbReference type="EMBL" id="PZQ83274.1"/>
    </source>
</evidence>
<feature type="region of interest" description="Disordered" evidence="1">
    <location>
        <begin position="72"/>
        <end position="93"/>
    </location>
</feature>
<organism evidence="2 3">
    <name type="scientific">Ancylobacter novellus</name>
    <name type="common">Thiobacillus novellus</name>
    <dbReference type="NCBI Taxonomy" id="921"/>
    <lineage>
        <taxon>Bacteria</taxon>
        <taxon>Pseudomonadati</taxon>
        <taxon>Pseudomonadota</taxon>
        <taxon>Alphaproteobacteria</taxon>
        <taxon>Hyphomicrobiales</taxon>
        <taxon>Xanthobacteraceae</taxon>
        <taxon>Ancylobacter</taxon>
    </lineage>
</organism>
<gene>
    <name evidence="2" type="ORF">DI549_08605</name>
</gene>
<dbReference type="AlphaFoldDB" id="A0A2W5R3B3"/>
<sequence>MSTTPEKPEARDNVTNSVRLMSAAEVARVRASLDAGGLSSAKVDENDLDLPSFVDAAMKRWSKVMARLGEFERAGGSELPARPSDAGPSGFGP</sequence>
<dbReference type="Proteomes" id="UP000248887">
    <property type="component" value="Unassembled WGS sequence"/>
</dbReference>
<accession>A0A2W5R3B3</accession>
<protein>
    <submittedName>
        <fullName evidence="2">Uncharacterized protein</fullName>
    </submittedName>
</protein>
<name>A0A2W5R3B3_ANCNO</name>